<geneLocation type="plasmid" evidence="3">
    <name>pTi_Tun185</name>
</geneLocation>
<dbReference type="GO" id="GO:0007059">
    <property type="term" value="P:chromosome segregation"/>
    <property type="evidence" value="ECO:0007669"/>
    <property type="project" value="TreeGrafter"/>
</dbReference>
<feature type="compositionally biased region" description="Acidic residues" evidence="1">
    <location>
        <begin position="544"/>
        <end position="588"/>
    </location>
</feature>
<feature type="compositionally biased region" description="Basic and acidic residues" evidence="1">
    <location>
        <begin position="1"/>
        <end position="20"/>
    </location>
</feature>
<evidence type="ECO:0000313" key="3">
    <source>
        <dbReference type="EMBL" id="ASK49151.1"/>
    </source>
</evidence>
<name>A0A2Z2Q3S7_9HYPH</name>
<dbReference type="Gene3D" id="3.90.1530.30">
    <property type="match status" value="1"/>
</dbReference>
<accession>A0A2Z2Q3S7</accession>
<dbReference type="SUPFAM" id="SSF110849">
    <property type="entry name" value="ParB/Sulfiredoxin"/>
    <property type="match status" value="1"/>
</dbReference>
<organism evidence="3">
    <name type="scientific">Agrobacterium deltaense</name>
    <dbReference type="NCBI Taxonomy" id="1183412"/>
    <lineage>
        <taxon>Bacteria</taxon>
        <taxon>Pseudomonadati</taxon>
        <taxon>Pseudomonadota</taxon>
        <taxon>Alphaproteobacteria</taxon>
        <taxon>Hyphomicrobiales</taxon>
        <taxon>Rhizobiaceae</taxon>
        <taxon>Rhizobium/Agrobacterium group</taxon>
        <taxon>Agrobacterium</taxon>
    </lineage>
</organism>
<dbReference type="EMBL" id="KY000072">
    <property type="protein sequence ID" value="ASK49151.1"/>
    <property type="molecule type" value="Genomic_DNA"/>
</dbReference>
<dbReference type="Gene3D" id="1.10.10.2830">
    <property type="match status" value="1"/>
</dbReference>
<dbReference type="RefSeq" id="WP_172691297.1">
    <property type="nucleotide sequence ID" value="NZ_KY000072.1"/>
</dbReference>
<dbReference type="Pfam" id="PF02195">
    <property type="entry name" value="ParB_N"/>
    <property type="match status" value="1"/>
</dbReference>
<protein>
    <submittedName>
        <fullName evidence="3">Plasmid partitioning protein</fullName>
    </submittedName>
</protein>
<sequence>MQILKLDPRALKDNPDDTRRSKSSPQSDALLLATVKAVGIIQPPVISPEIDGGNGYIIQAGHRRVKQAIAAGMEEITVLVVEAANDNGAMRSMVENIAREPLNPVDQWRGIERLVALGWTEEAIGVALALPVRQIRKLRLLANVLPPMLDHMALGDMPNEQQLRTIAAASLDEQKEVWKANKPKKSERADWYNISRALSKTRMFAKDASFGDDLAAAYGIEWVEDLFAPADQDSRYTTNVEAFLGAQQEWMTSNLPKKGAIIEVNNWGQPELPKKAERIYGKPSKSDHVAMYLDRDGKVQSVAFRMPEEKKKGKGGAATAGGLPETDDTVVDAPKSRPEVTQKGQDMIGDFRTDALHEALGRAPIEDDMLMALLVLAFAGLNVRVDSGASDTVFGPKRFKRHAARLIGEDGRLAFDGETLRVAARSMLIDVLSCRRGMSNSGVISRIAGDAIGADNFLPNMGSEDFLLCLSRQAMEAAAKEANVLPRQKVRETRAALVDHFRQERFVHTAALFAPDPQDIVDLIKSGEVLDGDTKGHDGRDDNSAEEEDVDGSALGEEEGLATPEDEADLPDSADDAPEAVDPDEEQDAYGIAAE</sequence>
<dbReference type="PANTHER" id="PTHR33375:SF7">
    <property type="entry name" value="CHROMOSOME 2-PARTITIONING PROTEIN PARB-RELATED"/>
    <property type="match status" value="1"/>
</dbReference>
<proteinExistence type="predicted"/>
<dbReference type="SMART" id="SM00470">
    <property type="entry name" value="ParB"/>
    <property type="match status" value="1"/>
</dbReference>
<feature type="region of interest" description="Disordered" evidence="1">
    <location>
        <begin position="1"/>
        <end position="26"/>
    </location>
</feature>
<feature type="region of interest" description="Disordered" evidence="1">
    <location>
        <begin position="307"/>
        <end position="343"/>
    </location>
</feature>
<feature type="domain" description="ParB-like N-terminal" evidence="2">
    <location>
        <begin position="4"/>
        <end position="97"/>
    </location>
</feature>
<evidence type="ECO:0000259" key="2">
    <source>
        <dbReference type="SMART" id="SM00470"/>
    </source>
</evidence>
<keyword evidence="3" id="KW-0614">Plasmid</keyword>
<evidence type="ECO:0000256" key="1">
    <source>
        <dbReference type="SAM" id="MobiDB-lite"/>
    </source>
</evidence>
<dbReference type="AlphaFoldDB" id="A0A2Z2Q3S7"/>
<dbReference type="PANTHER" id="PTHR33375">
    <property type="entry name" value="CHROMOSOME-PARTITIONING PROTEIN PARB-RELATED"/>
    <property type="match status" value="1"/>
</dbReference>
<dbReference type="GO" id="GO:0005694">
    <property type="term" value="C:chromosome"/>
    <property type="evidence" value="ECO:0007669"/>
    <property type="project" value="TreeGrafter"/>
</dbReference>
<feature type="region of interest" description="Disordered" evidence="1">
    <location>
        <begin position="529"/>
        <end position="595"/>
    </location>
</feature>
<dbReference type="NCBIfam" id="NF010406">
    <property type="entry name" value="PRK13832.1"/>
    <property type="match status" value="1"/>
</dbReference>
<feature type="compositionally biased region" description="Basic and acidic residues" evidence="1">
    <location>
        <begin position="532"/>
        <end position="543"/>
    </location>
</feature>
<dbReference type="InterPro" id="IPR050336">
    <property type="entry name" value="Chromosome_partition/occlusion"/>
</dbReference>
<reference evidence="3" key="1">
    <citation type="submission" date="2016-10" db="EMBL/GenBank/DDBJ databases">
        <title>Agrobacterium Ti plasmids: Classification based on T-DNA and Vir regions organization.</title>
        <authorList>
            <person name="Nabi N."/>
            <person name="Vial L."/>
            <person name="Ben Hafsa A."/>
            <person name="Chapulliot D."/>
            <person name="Berard A."/>
            <person name="Chauveau A."/>
            <person name="Le Paslier M.-C."/>
            <person name="Harzallah Skhiri F."/>
            <person name="Brunel D."/>
            <person name="Nesme X."/>
            <person name="Chaouachi M."/>
        </authorList>
    </citation>
    <scope>NUCLEOTIDE SEQUENCE</scope>
    <source>
        <strain evidence="3">Tun185</strain>
        <plasmid evidence="3">pTi_Tun185</plasmid>
    </source>
</reference>
<dbReference type="InterPro" id="IPR036086">
    <property type="entry name" value="ParB/Sulfiredoxin_sf"/>
</dbReference>
<dbReference type="SUPFAM" id="SSF109709">
    <property type="entry name" value="KorB DNA-binding domain-like"/>
    <property type="match status" value="1"/>
</dbReference>
<dbReference type="InterPro" id="IPR003115">
    <property type="entry name" value="ParB_N"/>
</dbReference>